<feature type="domain" description="Chorismate-utilising enzyme C-terminal" evidence="2">
    <location>
        <begin position="135"/>
        <end position="389"/>
    </location>
</feature>
<dbReference type="Pfam" id="PF00425">
    <property type="entry name" value="Chorismate_bind"/>
    <property type="match status" value="1"/>
</dbReference>
<dbReference type="InterPro" id="IPR005801">
    <property type="entry name" value="ADC_synthase"/>
</dbReference>
<dbReference type="PANTHER" id="PTHR11236">
    <property type="entry name" value="AMINOBENZOATE/ANTHRANILATE SYNTHASE"/>
    <property type="match status" value="1"/>
</dbReference>
<evidence type="ECO:0000313" key="3">
    <source>
        <dbReference type="EMBL" id="MCZ4330586.1"/>
    </source>
</evidence>
<dbReference type="Proteomes" id="UP001068379">
    <property type="component" value="Unassembled WGS sequence"/>
</dbReference>
<evidence type="ECO:0000256" key="1">
    <source>
        <dbReference type="SAM" id="MobiDB-lite"/>
    </source>
</evidence>
<dbReference type="InterPro" id="IPR019999">
    <property type="entry name" value="Anth_synth_I-like"/>
</dbReference>
<sequence>MPCLFEDRLAGRSLRLLDPVARIAVHRRAELPAAWDAIEAARRAGNWVALLLDYELGEWLMPEAADPADVDTRDALPRLTALVHARAEWEVCAGPDAAGVPPRPDRPDAGAPASDGLADDQGRPWRPDPQPGVSRDRHARAIETVRAGIARGDYYQINYTLPLHLDWPRGLDPMRAYAYLARRHPVAHAACVRDGERWVLSLSPELFVAREGARLRVRPMKGTAPRHADPAWDRQAAEALRRSAKNRAENLMIVDLLRNDLGRIAVPGSVRVPALFSLEAYPSVWTLTSTVEAEAPDVPLAEVLRALFPCGSITGAPKIAAMRAIRALEARRRGIYCGSVGWLAPDGDFSLNVAIRTIELRGGRAEFGVGGGIVYDSRAADEWEECLWKARVLNPD</sequence>
<protein>
    <submittedName>
        <fullName evidence="3">Aminodeoxychorismate synthase component I</fullName>
        <ecNumber evidence="3">2.6.1.85</ecNumber>
    </submittedName>
</protein>
<dbReference type="NCBIfam" id="TIGR00553">
    <property type="entry name" value="pabB"/>
    <property type="match status" value="1"/>
</dbReference>
<dbReference type="InterPro" id="IPR015890">
    <property type="entry name" value="Chorismate_C"/>
</dbReference>
<proteinExistence type="predicted"/>
<dbReference type="Gene3D" id="3.60.120.10">
    <property type="entry name" value="Anthranilate synthase"/>
    <property type="match status" value="1"/>
</dbReference>
<dbReference type="EC" id="2.6.1.85" evidence="3"/>
<organism evidence="3 4">
    <name type="scientific">Castellaniella denitrificans</name>
    <dbReference type="NCBI Taxonomy" id="56119"/>
    <lineage>
        <taxon>Bacteria</taxon>
        <taxon>Pseudomonadati</taxon>
        <taxon>Pseudomonadota</taxon>
        <taxon>Betaproteobacteria</taxon>
        <taxon>Burkholderiales</taxon>
        <taxon>Alcaligenaceae</taxon>
        <taxon>Castellaniella</taxon>
    </lineage>
</organism>
<dbReference type="PRINTS" id="PR00095">
    <property type="entry name" value="ANTSNTHASEI"/>
</dbReference>
<feature type="region of interest" description="Disordered" evidence="1">
    <location>
        <begin position="94"/>
        <end position="139"/>
    </location>
</feature>
<gene>
    <name evidence="3" type="primary">pabB</name>
    <name evidence="3" type="ORF">O4H32_11555</name>
</gene>
<accession>A0ABT4M5K2</accession>
<name>A0ABT4M5K2_9BURK</name>
<keyword evidence="4" id="KW-1185">Reference proteome</keyword>
<dbReference type="GO" id="GO:0046820">
    <property type="term" value="F:4-amino-4-deoxychorismate synthase activity"/>
    <property type="evidence" value="ECO:0007669"/>
    <property type="project" value="UniProtKB-EC"/>
</dbReference>
<keyword evidence="3" id="KW-0032">Aminotransferase</keyword>
<dbReference type="RefSeq" id="WP_269359299.1">
    <property type="nucleotide sequence ID" value="NZ_JAPWHE010000008.1"/>
</dbReference>
<reference evidence="3" key="1">
    <citation type="submission" date="2022-12" db="EMBL/GenBank/DDBJ databases">
        <title>Bacterial isolates from different developmental stages of Nematostella vectensis.</title>
        <authorList>
            <person name="Fraune S."/>
        </authorList>
    </citation>
    <scope>NUCLEOTIDE SEQUENCE</scope>
    <source>
        <strain evidence="3">G21619-S1</strain>
    </source>
</reference>
<dbReference type="EMBL" id="JAPWHE010000008">
    <property type="protein sequence ID" value="MCZ4330586.1"/>
    <property type="molecule type" value="Genomic_DNA"/>
</dbReference>
<dbReference type="PANTHER" id="PTHR11236:SF50">
    <property type="entry name" value="AMINODEOXYCHORISMATE SYNTHASE COMPONENT 1"/>
    <property type="match status" value="1"/>
</dbReference>
<evidence type="ECO:0000313" key="4">
    <source>
        <dbReference type="Proteomes" id="UP001068379"/>
    </source>
</evidence>
<keyword evidence="3" id="KW-0808">Transferase</keyword>
<dbReference type="SUPFAM" id="SSF56322">
    <property type="entry name" value="ADC synthase"/>
    <property type="match status" value="1"/>
</dbReference>
<dbReference type="InterPro" id="IPR005802">
    <property type="entry name" value="ADC_synth_comp_1"/>
</dbReference>
<comment type="caution">
    <text evidence="3">The sequence shown here is derived from an EMBL/GenBank/DDBJ whole genome shotgun (WGS) entry which is preliminary data.</text>
</comment>
<evidence type="ECO:0000259" key="2">
    <source>
        <dbReference type="Pfam" id="PF00425"/>
    </source>
</evidence>